<feature type="compositionally biased region" description="Polar residues" evidence="1">
    <location>
        <begin position="1"/>
        <end position="10"/>
    </location>
</feature>
<organism evidence="2 3">
    <name type="scientific">Haemaphysalis longicornis</name>
    <name type="common">Bush tick</name>
    <dbReference type="NCBI Taxonomy" id="44386"/>
    <lineage>
        <taxon>Eukaryota</taxon>
        <taxon>Metazoa</taxon>
        <taxon>Ecdysozoa</taxon>
        <taxon>Arthropoda</taxon>
        <taxon>Chelicerata</taxon>
        <taxon>Arachnida</taxon>
        <taxon>Acari</taxon>
        <taxon>Parasitiformes</taxon>
        <taxon>Ixodida</taxon>
        <taxon>Ixodoidea</taxon>
        <taxon>Ixodidae</taxon>
        <taxon>Haemaphysalinae</taxon>
        <taxon>Haemaphysalis</taxon>
    </lineage>
</organism>
<comment type="caution">
    <text evidence="2">The sequence shown here is derived from an EMBL/GenBank/DDBJ whole genome shotgun (WGS) entry which is preliminary data.</text>
</comment>
<feature type="region of interest" description="Disordered" evidence="1">
    <location>
        <begin position="1"/>
        <end position="25"/>
    </location>
</feature>
<evidence type="ECO:0000313" key="3">
    <source>
        <dbReference type="Proteomes" id="UP000821853"/>
    </source>
</evidence>
<keyword evidence="3" id="KW-1185">Reference proteome</keyword>
<dbReference type="VEuPathDB" id="VectorBase:HLOH_040327"/>
<dbReference type="AlphaFoldDB" id="A0A9J6GHN7"/>
<proteinExistence type="predicted"/>
<dbReference type="Proteomes" id="UP000821853">
    <property type="component" value="Chromosome 5"/>
</dbReference>
<gene>
    <name evidence="2" type="ORF">HPB48_022193</name>
</gene>
<evidence type="ECO:0000256" key="1">
    <source>
        <dbReference type="SAM" id="MobiDB-lite"/>
    </source>
</evidence>
<accession>A0A9J6GHN7</accession>
<sequence>MRGTEPQSVKTPPRRPRDCSRLQQPPELCQKSPLHAQQPYPECSSYQHTALQDGRYTSKTHAHPAGRQGARRVRLLSGTRQLGEGLTHGIEPGTEPSEL</sequence>
<evidence type="ECO:0000313" key="2">
    <source>
        <dbReference type="EMBL" id="KAH9374731.1"/>
    </source>
</evidence>
<dbReference type="EMBL" id="JABSTR010000007">
    <property type="protein sequence ID" value="KAH9374731.1"/>
    <property type="molecule type" value="Genomic_DNA"/>
</dbReference>
<reference evidence="2 3" key="1">
    <citation type="journal article" date="2020" name="Cell">
        <title>Large-Scale Comparative Analyses of Tick Genomes Elucidate Their Genetic Diversity and Vector Capacities.</title>
        <authorList>
            <consortium name="Tick Genome and Microbiome Consortium (TIGMIC)"/>
            <person name="Jia N."/>
            <person name="Wang J."/>
            <person name="Shi W."/>
            <person name="Du L."/>
            <person name="Sun Y."/>
            <person name="Zhan W."/>
            <person name="Jiang J.F."/>
            <person name="Wang Q."/>
            <person name="Zhang B."/>
            <person name="Ji P."/>
            <person name="Bell-Sakyi L."/>
            <person name="Cui X.M."/>
            <person name="Yuan T.T."/>
            <person name="Jiang B.G."/>
            <person name="Yang W.F."/>
            <person name="Lam T.T."/>
            <person name="Chang Q.C."/>
            <person name="Ding S.J."/>
            <person name="Wang X.J."/>
            <person name="Zhu J.G."/>
            <person name="Ruan X.D."/>
            <person name="Zhao L."/>
            <person name="Wei J.T."/>
            <person name="Ye R.Z."/>
            <person name="Que T.C."/>
            <person name="Du C.H."/>
            <person name="Zhou Y.H."/>
            <person name="Cheng J.X."/>
            <person name="Dai P.F."/>
            <person name="Guo W.B."/>
            <person name="Han X.H."/>
            <person name="Huang E.J."/>
            <person name="Li L.F."/>
            <person name="Wei W."/>
            <person name="Gao Y.C."/>
            <person name="Liu J.Z."/>
            <person name="Shao H.Z."/>
            <person name="Wang X."/>
            <person name="Wang C.C."/>
            <person name="Yang T.C."/>
            <person name="Huo Q.B."/>
            <person name="Li W."/>
            <person name="Chen H.Y."/>
            <person name="Chen S.E."/>
            <person name="Zhou L.G."/>
            <person name="Ni X.B."/>
            <person name="Tian J.H."/>
            <person name="Sheng Y."/>
            <person name="Liu T."/>
            <person name="Pan Y.S."/>
            <person name="Xia L.Y."/>
            <person name="Li J."/>
            <person name="Zhao F."/>
            <person name="Cao W.C."/>
        </authorList>
    </citation>
    <scope>NUCLEOTIDE SEQUENCE [LARGE SCALE GENOMIC DNA]</scope>
    <source>
        <strain evidence="2">HaeL-2018</strain>
    </source>
</reference>
<feature type="region of interest" description="Disordered" evidence="1">
    <location>
        <begin position="80"/>
        <end position="99"/>
    </location>
</feature>
<protein>
    <submittedName>
        <fullName evidence="2">Uncharacterized protein</fullName>
    </submittedName>
</protein>
<name>A0A9J6GHN7_HAELO</name>